<gene>
    <name evidence="5" type="ORF">HNO88_002760</name>
</gene>
<dbReference type="RefSeq" id="WP_184246302.1">
    <property type="nucleotide sequence ID" value="NZ_JACHLR010000011.1"/>
</dbReference>
<dbReference type="Gene3D" id="3.30.70.270">
    <property type="match status" value="1"/>
</dbReference>
<protein>
    <recommendedName>
        <fullName evidence="1">diguanylate cyclase</fullName>
        <ecNumber evidence="1">2.7.7.65</ecNumber>
    </recommendedName>
</protein>
<dbReference type="EMBL" id="JACHLR010000011">
    <property type="protein sequence ID" value="MBB4859431.1"/>
    <property type="molecule type" value="Genomic_DNA"/>
</dbReference>
<keyword evidence="3" id="KW-0472">Membrane</keyword>
<dbReference type="PROSITE" id="PS50887">
    <property type="entry name" value="GGDEF"/>
    <property type="match status" value="1"/>
</dbReference>
<keyword evidence="3" id="KW-1133">Transmembrane helix</keyword>
<dbReference type="SMART" id="SM00267">
    <property type="entry name" value="GGDEF"/>
    <property type="match status" value="1"/>
</dbReference>
<sequence length="279" mass="30297">MRFYKATRFLFPHSFELRLLSICFLAVHVPLIACVTASALTWNWQVDTLLLILAATLVGTAGGVAAIHALLAPLTTATAMLRSIQKGERVDEIPVGGEDLVGRLLRGVTQAANDAADRSEELTIVAEHDSLTKILNRRGFLRAAERALVGDRPAVLALIDLDHFKTINDHLGHAAGDELLHAFAQRMSTVIRQSDICARWGGEEFAVLLPGANLTQAHDAIERLRSSIARHPLPGVGLTFSCGLAMTQGSAELDDTARRADKALYSAKHHGRNRIEHAE</sequence>
<dbReference type="SUPFAM" id="SSF55073">
    <property type="entry name" value="Nucleotide cyclase"/>
    <property type="match status" value="1"/>
</dbReference>
<reference evidence="5 6" key="1">
    <citation type="submission" date="2020-08" db="EMBL/GenBank/DDBJ databases">
        <title>Functional genomics of gut bacteria from endangered species of beetles.</title>
        <authorList>
            <person name="Carlos-Shanley C."/>
        </authorList>
    </citation>
    <scope>NUCLEOTIDE SEQUENCE [LARGE SCALE GENOMIC DNA]</scope>
    <source>
        <strain evidence="5 6">S00245</strain>
    </source>
</reference>
<proteinExistence type="predicted"/>
<dbReference type="InterPro" id="IPR029787">
    <property type="entry name" value="Nucleotide_cyclase"/>
</dbReference>
<dbReference type="EC" id="2.7.7.65" evidence="1"/>
<dbReference type="GO" id="GO:0052621">
    <property type="term" value="F:diguanylate cyclase activity"/>
    <property type="evidence" value="ECO:0007669"/>
    <property type="project" value="UniProtKB-EC"/>
</dbReference>
<dbReference type="InterPro" id="IPR043128">
    <property type="entry name" value="Rev_trsase/Diguanyl_cyclase"/>
</dbReference>
<comment type="catalytic activity">
    <reaction evidence="2">
        <text>2 GTP = 3',3'-c-di-GMP + 2 diphosphate</text>
        <dbReference type="Rhea" id="RHEA:24898"/>
        <dbReference type="ChEBI" id="CHEBI:33019"/>
        <dbReference type="ChEBI" id="CHEBI:37565"/>
        <dbReference type="ChEBI" id="CHEBI:58805"/>
        <dbReference type="EC" id="2.7.7.65"/>
    </reaction>
</comment>
<dbReference type="CDD" id="cd01949">
    <property type="entry name" value="GGDEF"/>
    <property type="match status" value="1"/>
</dbReference>
<evidence type="ECO:0000313" key="6">
    <source>
        <dbReference type="Proteomes" id="UP000555448"/>
    </source>
</evidence>
<dbReference type="Pfam" id="PF00990">
    <property type="entry name" value="GGDEF"/>
    <property type="match status" value="1"/>
</dbReference>
<feature type="domain" description="GGDEF" evidence="4">
    <location>
        <begin position="152"/>
        <end position="279"/>
    </location>
</feature>
<dbReference type="FunFam" id="3.30.70.270:FF:000001">
    <property type="entry name" value="Diguanylate cyclase domain protein"/>
    <property type="match status" value="1"/>
</dbReference>
<dbReference type="Proteomes" id="UP000555448">
    <property type="component" value="Unassembled WGS sequence"/>
</dbReference>
<dbReference type="InterPro" id="IPR050469">
    <property type="entry name" value="Diguanylate_Cyclase"/>
</dbReference>
<keyword evidence="3" id="KW-0812">Transmembrane</keyword>
<dbReference type="PANTHER" id="PTHR45138">
    <property type="entry name" value="REGULATORY COMPONENTS OF SENSORY TRANSDUCTION SYSTEM"/>
    <property type="match status" value="1"/>
</dbReference>
<dbReference type="AlphaFoldDB" id="A0A7W7NWK5"/>
<dbReference type="PANTHER" id="PTHR45138:SF9">
    <property type="entry name" value="DIGUANYLATE CYCLASE DGCM-RELATED"/>
    <property type="match status" value="1"/>
</dbReference>
<organism evidence="5 6">
    <name type="scientific">Novosphingobium chloroacetimidivorans</name>
    <dbReference type="NCBI Taxonomy" id="1428314"/>
    <lineage>
        <taxon>Bacteria</taxon>
        <taxon>Pseudomonadati</taxon>
        <taxon>Pseudomonadota</taxon>
        <taxon>Alphaproteobacteria</taxon>
        <taxon>Sphingomonadales</taxon>
        <taxon>Sphingomonadaceae</taxon>
        <taxon>Novosphingobium</taxon>
    </lineage>
</organism>
<keyword evidence="6" id="KW-1185">Reference proteome</keyword>
<evidence type="ECO:0000259" key="4">
    <source>
        <dbReference type="PROSITE" id="PS50887"/>
    </source>
</evidence>
<accession>A0A7W7NWK5</accession>
<dbReference type="InterPro" id="IPR000160">
    <property type="entry name" value="GGDEF_dom"/>
</dbReference>
<evidence type="ECO:0000313" key="5">
    <source>
        <dbReference type="EMBL" id="MBB4859431.1"/>
    </source>
</evidence>
<name>A0A7W7NWK5_9SPHN</name>
<dbReference type="NCBIfam" id="TIGR00254">
    <property type="entry name" value="GGDEF"/>
    <property type="match status" value="1"/>
</dbReference>
<evidence type="ECO:0000256" key="1">
    <source>
        <dbReference type="ARBA" id="ARBA00012528"/>
    </source>
</evidence>
<feature type="transmembrane region" description="Helical" evidence="3">
    <location>
        <begin position="20"/>
        <end position="42"/>
    </location>
</feature>
<evidence type="ECO:0000256" key="2">
    <source>
        <dbReference type="ARBA" id="ARBA00034247"/>
    </source>
</evidence>
<evidence type="ECO:0000256" key="3">
    <source>
        <dbReference type="SAM" id="Phobius"/>
    </source>
</evidence>
<comment type="caution">
    <text evidence="5">The sequence shown here is derived from an EMBL/GenBank/DDBJ whole genome shotgun (WGS) entry which is preliminary data.</text>
</comment>
<feature type="transmembrane region" description="Helical" evidence="3">
    <location>
        <begin position="48"/>
        <end position="72"/>
    </location>
</feature>